<keyword evidence="2 9" id="KW-1003">Cell membrane</keyword>
<sequence>MTPSQHLKLGLIALVATLVVDQAFKVFMLQVVQITPGQVITVLPVLDLVMAWNYGVSFGMFQQDGMAGQWALVAFKVAAVVLIAWWLWRAETGMTALGLGLIAGGAIGNGLDRVLYGGVADFFAFHITTASWQFQWYVFNLADVGIVAGVALLLYESLLGKRPDASKSA</sequence>
<dbReference type="PANTHER" id="PTHR33695:SF1">
    <property type="entry name" value="LIPOPROTEIN SIGNAL PEPTIDASE"/>
    <property type="match status" value="1"/>
</dbReference>
<dbReference type="InterPro" id="IPR001872">
    <property type="entry name" value="Peptidase_A8"/>
</dbReference>
<comment type="caution">
    <text evidence="9">Lacks conserved residue(s) required for the propagation of feature annotation.</text>
</comment>
<protein>
    <recommendedName>
        <fullName evidence="9">Lipoprotein signal peptidase</fullName>
        <ecNumber evidence="9">3.4.23.36</ecNumber>
    </recommendedName>
    <alternativeName>
        <fullName evidence="9">Prolipoprotein signal peptidase</fullName>
    </alternativeName>
    <alternativeName>
        <fullName evidence="9">Signal peptidase II</fullName>
        <shortName evidence="9">SPase II</shortName>
    </alternativeName>
</protein>
<keyword evidence="8 9" id="KW-0472">Membrane</keyword>
<evidence type="ECO:0000256" key="10">
    <source>
        <dbReference type="RuleBase" id="RU000594"/>
    </source>
</evidence>
<dbReference type="GO" id="GO:0004190">
    <property type="term" value="F:aspartic-type endopeptidase activity"/>
    <property type="evidence" value="ECO:0007669"/>
    <property type="project" value="UniProtKB-UniRule"/>
</dbReference>
<evidence type="ECO:0000256" key="8">
    <source>
        <dbReference type="ARBA" id="ARBA00023136"/>
    </source>
</evidence>
<evidence type="ECO:0000256" key="1">
    <source>
        <dbReference type="ARBA" id="ARBA00006139"/>
    </source>
</evidence>
<feature type="transmembrane region" description="Helical" evidence="9">
    <location>
        <begin position="134"/>
        <end position="155"/>
    </location>
</feature>
<comment type="function">
    <text evidence="9 10">This protein specifically catalyzes the removal of signal peptides from prolipoproteins.</text>
</comment>
<keyword evidence="7 9" id="KW-1133">Transmembrane helix</keyword>
<feature type="active site" evidence="9">
    <location>
        <position position="143"/>
    </location>
</feature>
<accession>A0A2T4ZFA6</accession>
<dbReference type="GO" id="GO:0006508">
    <property type="term" value="P:proteolysis"/>
    <property type="evidence" value="ECO:0007669"/>
    <property type="project" value="UniProtKB-KW"/>
</dbReference>
<evidence type="ECO:0000256" key="9">
    <source>
        <dbReference type="HAMAP-Rule" id="MF_00161"/>
    </source>
</evidence>
<dbReference type="HAMAP" id="MF_00161">
    <property type="entry name" value="LspA"/>
    <property type="match status" value="1"/>
</dbReference>
<comment type="pathway">
    <text evidence="9">Protein modification; lipoprotein biosynthesis (signal peptide cleavage).</text>
</comment>
<feature type="transmembrane region" description="Helical" evidence="9">
    <location>
        <begin position="70"/>
        <end position="88"/>
    </location>
</feature>
<dbReference type="Pfam" id="PF01252">
    <property type="entry name" value="Peptidase_A8"/>
    <property type="match status" value="1"/>
</dbReference>
<organism evidence="12 13">
    <name type="scientific">Phreatobacter oligotrophus</name>
    <dbReference type="NCBI Taxonomy" id="1122261"/>
    <lineage>
        <taxon>Bacteria</taxon>
        <taxon>Pseudomonadati</taxon>
        <taxon>Pseudomonadota</taxon>
        <taxon>Alphaproteobacteria</taxon>
        <taxon>Hyphomicrobiales</taxon>
        <taxon>Phreatobacteraceae</taxon>
        <taxon>Phreatobacter</taxon>
    </lineage>
</organism>
<evidence type="ECO:0000256" key="4">
    <source>
        <dbReference type="ARBA" id="ARBA00022692"/>
    </source>
</evidence>
<comment type="similarity">
    <text evidence="1 9 11">Belongs to the peptidase A8 family.</text>
</comment>
<name>A0A2T4ZFA6_9HYPH</name>
<keyword evidence="6 9" id="KW-0378">Hydrolase</keyword>
<feature type="transmembrane region" description="Helical" evidence="9">
    <location>
        <begin position="39"/>
        <end position="58"/>
    </location>
</feature>
<evidence type="ECO:0000256" key="3">
    <source>
        <dbReference type="ARBA" id="ARBA00022670"/>
    </source>
</evidence>
<comment type="subcellular location">
    <subcellularLocation>
        <location evidence="9">Cell membrane</location>
        <topology evidence="9">Multi-pass membrane protein</topology>
    </subcellularLocation>
</comment>
<dbReference type="Proteomes" id="UP000241808">
    <property type="component" value="Unassembled WGS sequence"/>
</dbReference>
<feature type="active site" evidence="9">
    <location>
        <position position="121"/>
    </location>
</feature>
<gene>
    <name evidence="9" type="primary">lspA</name>
    <name evidence="12" type="ORF">C8P69_103509</name>
</gene>
<comment type="catalytic activity">
    <reaction evidence="9 10">
        <text>Release of signal peptides from bacterial membrane prolipoproteins. Hydrolyzes -Xaa-Yaa-Zaa-|-(S,diacylglyceryl)Cys-, in which Xaa is hydrophobic (preferably Leu), and Yaa (Ala or Ser) and Zaa (Gly or Ala) have small, neutral side chains.</text>
        <dbReference type="EC" id="3.4.23.36"/>
    </reaction>
</comment>
<dbReference type="NCBIfam" id="TIGR00077">
    <property type="entry name" value="lspA"/>
    <property type="match status" value="1"/>
</dbReference>
<evidence type="ECO:0000256" key="11">
    <source>
        <dbReference type="RuleBase" id="RU004181"/>
    </source>
</evidence>
<dbReference type="PRINTS" id="PR00781">
    <property type="entry name" value="LIPOSIGPTASE"/>
</dbReference>
<comment type="caution">
    <text evidence="12">The sequence shown here is derived from an EMBL/GenBank/DDBJ whole genome shotgun (WGS) entry which is preliminary data.</text>
</comment>
<keyword evidence="3 9" id="KW-0645">Protease</keyword>
<dbReference type="PANTHER" id="PTHR33695">
    <property type="entry name" value="LIPOPROTEIN SIGNAL PEPTIDASE"/>
    <property type="match status" value="1"/>
</dbReference>
<keyword evidence="5 9" id="KW-0064">Aspartyl protease</keyword>
<evidence type="ECO:0000256" key="5">
    <source>
        <dbReference type="ARBA" id="ARBA00022750"/>
    </source>
</evidence>
<dbReference type="AlphaFoldDB" id="A0A2T4ZFA6"/>
<dbReference type="OrthoDB" id="9810259at2"/>
<keyword evidence="13" id="KW-1185">Reference proteome</keyword>
<dbReference type="EMBL" id="PZZL01000003">
    <property type="protein sequence ID" value="PTM60575.1"/>
    <property type="molecule type" value="Genomic_DNA"/>
</dbReference>
<dbReference type="EC" id="3.4.23.36" evidence="9"/>
<evidence type="ECO:0000256" key="6">
    <source>
        <dbReference type="ARBA" id="ARBA00022801"/>
    </source>
</evidence>
<evidence type="ECO:0000256" key="2">
    <source>
        <dbReference type="ARBA" id="ARBA00022475"/>
    </source>
</evidence>
<evidence type="ECO:0000313" key="12">
    <source>
        <dbReference type="EMBL" id="PTM60575.1"/>
    </source>
</evidence>
<reference evidence="12 13" key="1">
    <citation type="submission" date="2018-04" db="EMBL/GenBank/DDBJ databases">
        <title>Genomic Encyclopedia of Archaeal and Bacterial Type Strains, Phase II (KMG-II): from individual species to whole genera.</title>
        <authorList>
            <person name="Goeker M."/>
        </authorList>
    </citation>
    <scope>NUCLEOTIDE SEQUENCE [LARGE SCALE GENOMIC DNA]</scope>
    <source>
        <strain evidence="12 13">DSM 25521</strain>
    </source>
</reference>
<dbReference type="PROSITE" id="PS00855">
    <property type="entry name" value="SPASE_II"/>
    <property type="match status" value="1"/>
</dbReference>
<dbReference type="UniPathway" id="UPA00665"/>
<dbReference type="GO" id="GO:0005886">
    <property type="term" value="C:plasma membrane"/>
    <property type="evidence" value="ECO:0007669"/>
    <property type="project" value="UniProtKB-SubCell"/>
</dbReference>
<proteinExistence type="inferred from homology"/>
<evidence type="ECO:0000313" key="13">
    <source>
        <dbReference type="Proteomes" id="UP000241808"/>
    </source>
</evidence>
<evidence type="ECO:0000256" key="7">
    <source>
        <dbReference type="ARBA" id="ARBA00022989"/>
    </source>
</evidence>
<dbReference type="RefSeq" id="WP_108176469.1">
    <property type="nucleotide sequence ID" value="NZ_JAIESU010000034.1"/>
</dbReference>
<keyword evidence="4 9" id="KW-0812">Transmembrane</keyword>